<comment type="subcellular location">
    <subcellularLocation>
        <location evidence="1">Cell envelope</location>
    </subcellularLocation>
    <subcellularLocation>
        <location evidence="2">Cell outer membrane</location>
    </subcellularLocation>
    <subcellularLocation>
        <location evidence="3">Secreted</location>
    </subcellularLocation>
</comment>
<dbReference type="NCBIfam" id="TIGR01376">
    <property type="entry name" value="POMP_repeat"/>
    <property type="match status" value="1"/>
</dbReference>
<evidence type="ECO:0000256" key="4">
    <source>
        <dbReference type="ARBA" id="ARBA00022525"/>
    </source>
</evidence>
<keyword evidence="4" id="KW-0964">Secreted</keyword>
<dbReference type="SUPFAM" id="SSF51126">
    <property type="entry name" value="Pectin lyase-like"/>
    <property type="match status" value="2"/>
</dbReference>
<organism evidence="8 9">
    <name type="scientific">Reticulomyxa filosa</name>
    <dbReference type="NCBI Taxonomy" id="46433"/>
    <lineage>
        <taxon>Eukaryota</taxon>
        <taxon>Sar</taxon>
        <taxon>Rhizaria</taxon>
        <taxon>Retaria</taxon>
        <taxon>Foraminifera</taxon>
        <taxon>Monothalamids</taxon>
        <taxon>Reticulomyxidae</taxon>
        <taxon>Reticulomyxa</taxon>
    </lineage>
</organism>
<evidence type="ECO:0000313" key="9">
    <source>
        <dbReference type="Proteomes" id="UP000023152"/>
    </source>
</evidence>
<keyword evidence="6" id="KW-0472">Membrane</keyword>
<keyword evidence="5" id="KW-0732">Signal</keyword>
<dbReference type="InterPro" id="IPR003368">
    <property type="entry name" value="POMP_repeat"/>
</dbReference>
<gene>
    <name evidence="8" type="ORF">RFI_07097</name>
</gene>
<name>X6NVI6_RETFI</name>
<accession>X6NVI6</accession>
<proteinExistence type="predicted"/>
<evidence type="ECO:0000313" key="8">
    <source>
        <dbReference type="EMBL" id="ETO30021.1"/>
    </source>
</evidence>
<evidence type="ECO:0000256" key="7">
    <source>
        <dbReference type="ARBA" id="ARBA00023237"/>
    </source>
</evidence>
<dbReference type="InterPro" id="IPR011050">
    <property type="entry name" value="Pectin_lyase_fold/virulence"/>
</dbReference>
<evidence type="ECO:0000256" key="6">
    <source>
        <dbReference type="ARBA" id="ARBA00023136"/>
    </source>
</evidence>
<keyword evidence="9" id="KW-1185">Reference proteome</keyword>
<keyword evidence="7" id="KW-0998">Cell outer membrane</keyword>
<sequence>MEVVLQFYLPETIQSSIARSLVTWPECPVVAFLMVMDMKIAERIFQFLKTAHFKENKRGKGVSYISEITIAFVLVITITKGGGMFIRGCNTTVKNTVFSYNQVIGLGGSLMVDAASGETILDSLNINNSQSDRHGGGISITGGNVIITNSIVQDNIASNNGGGVYVRGTKGWILKVDMINTTVANNQVFLKNKHLRKIYLFFFFYELRIAAQGGGMSVESNLNIYNWSAEPEVTLTGVTVLQNIGDTYGGGIFIEKGSLKTFGCIFDKNQAKNGSGLYYDSGWYQDYQSLFKQNVASAVGGGMYAKDVDMGLTNTKLLRNNAKYGGGLFMERCLLRNSTNLNFSQNVAKYSGGAVQVPSNCQWCVNCNFQSNTAAFGQDQSTGPKRMEVCV</sequence>
<evidence type="ECO:0000256" key="3">
    <source>
        <dbReference type="ARBA" id="ARBA00004613"/>
    </source>
</evidence>
<dbReference type="PANTHER" id="PTHR11319:SF35">
    <property type="entry name" value="OUTER MEMBRANE PROTEIN PMPC-RELATED"/>
    <property type="match status" value="1"/>
</dbReference>
<protein>
    <submittedName>
        <fullName evidence="8">Putative extracellular nuclease</fullName>
    </submittedName>
</protein>
<dbReference type="OrthoDB" id="76083at2759"/>
<dbReference type="Proteomes" id="UP000023152">
    <property type="component" value="Unassembled WGS sequence"/>
</dbReference>
<dbReference type="PANTHER" id="PTHR11319">
    <property type="entry name" value="G PROTEIN-COUPLED RECEPTOR-RELATED"/>
    <property type="match status" value="1"/>
</dbReference>
<dbReference type="GO" id="GO:0005576">
    <property type="term" value="C:extracellular region"/>
    <property type="evidence" value="ECO:0007669"/>
    <property type="project" value="UniProtKB-SubCell"/>
</dbReference>
<comment type="caution">
    <text evidence="8">The sequence shown here is derived from an EMBL/GenBank/DDBJ whole genome shotgun (WGS) entry which is preliminary data.</text>
</comment>
<evidence type="ECO:0000256" key="2">
    <source>
        <dbReference type="ARBA" id="ARBA00004442"/>
    </source>
</evidence>
<evidence type="ECO:0000256" key="1">
    <source>
        <dbReference type="ARBA" id="ARBA00004196"/>
    </source>
</evidence>
<dbReference type="AlphaFoldDB" id="X6NVI6"/>
<dbReference type="EMBL" id="ASPP01005717">
    <property type="protein sequence ID" value="ETO30021.1"/>
    <property type="molecule type" value="Genomic_DNA"/>
</dbReference>
<evidence type="ECO:0000256" key="5">
    <source>
        <dbReference type="ARBA" id="ARBA00022729"/>
    </source>
</evidence>
<reference evidence="8 9" key="1">
    <citation type="journal article" date="2013" name="Curr. Biol.">
        <title>The Genome of the Foraminiferan Reticulomyxa filosa.</title>
        <authorList>
            <person name="Glockner G."/>
            <person name="Hulsmann N."/>
            <person name="Schleicher M."/>
            <person name="Noegel A.A."/>
            <person name="Eichinger L."/>
            <person name="Gallinger C."/>
            <person name="Pawlowski J."/>
            <person name="Sierra R."/>
            <person name="Euteneuer U."/>
            <person name="Pillet L."/>
            <person name="Moustafa A."/>
            <person name="Platzer M."/>
            <person name="Groth M."/>
            <person name="Szafranski K."/>
            <person name="Schliwa M."/>
        </authorList>
    </citation>
    <scope>NUCLEOTIDE SEQUENCE [LARGE SCALE GENOMIC DNA]</scope>
</reference>